<proteinExistence type="predicted"/>
<protein>
    <submittedName>
        <fullName evidence="3">Uncharacterized protein</fullName>
    </submittedName>
</protein>
<dbReference type="KEGG" id="srn:A4G23_00064"/>
<dbReference type="AlphaFoldDB" id="A0A1D8FVR9"/>
<evidence type="ECO:0000256" key="2">
    <source>
        <dbReference type="SAM" id="Phobius"/>
    </source>
</evidence>
<feature type="transmembrane region" description="Helical" evidence="2">
    <location>
        <begin position="20"/>
        <end position="38"/>
    </location>
</feature>
<feature type="region of interest" description="Disordered" evidence="1">
    <location>
        <begin position="48"/>
        <end position="83"/>
    </location>
</feature>
<evidence type="ECO:0000313" key="4">
    <source>
        <dbReference type="Proteomes" id="UP000095349"/>
    </source>
</evidence>
<dbReference type="Proteomes" id="UP000095349">
    <property type="component" value="Chromosome"/>
</dbReference>
<accession>A0A1D8FVR9</accession>
<keyword evidence="2" id="KW-1133">Transmembrane helix</keyword>
<evidence type="ECO:0000256" key="1">
    <source>
        <dbReference type="SAM" id="MobiDB-lite"/>
    </source>
</evidence>
<organism evidence="3 4">
    <name type="scientific">Streptomyces rubrolavendulae</name>
    <dbReference type="NCBI Taxonomy" id="285473"/>
    <lineage>
        <taxon>Bacteria</taxon>
        <taxon>Bacillati</taxon>
        <taxon>Actinomycetota</taxon>
        <taxon>Actinomycetes</taxon>
        <taxon>Kitasatosporales</taxon>
        <taxon>Streptomycetaceae</taxon>
        <taxon>Streptomyces</taxon>
    </lineage>
</organism>
<dbReference type="EMBL" id="CP017316">
    <property type="protein sequence ID" value="AOT57278.1"/>
    <property type="molecule type" value="Genomic_DNA"/>
</dbReference>
<keyword evidence="4" id="KW-1185">Reference proteome</keyword>
<gene>
    <name evidence="3" type="ORF">A4G23_00064</name>
</gene>
<sequence>MPVGLRGTRTGSPTPEGAETVIITAFVLLPLMGVLLYGMDRFEDWLGGDRPERGRHARPRHLRLIPGGGGAPAAPEPRDRRAA</sequence>
<keyword evidence="2" id="KW-0812">Transmembrane</keyword>
<evidence type="ECO:0000313" key="3">
    <source>
        <dbReference type="EMBL" id="AOT57278.1"/>
    </source>
</evidence>
<reference evidence="3 4" key="1">
    <citation type="submission" date="2016-09" db="EMBL/GenBank/DDBJ databases">
        <title>Streptomyces rubrolavendulae MJM4426 Genome sequencing and assembly.</title>
        <authorList>
            <person name="Kim J.-G."/>
        </authorList>
    </citation>
    <scope>NUCLEOTIDE SEQUENCE [LARGE SCALE GENOMIC DNA]</scope>
    <source>
        <strain evidence="3 4">MJM4426</strain>
    </source>
</reference>
<name>A0A1D8FVR9_9ACTN</name>
<keyword evidence="2" id="KW-0472">Membrane</keyword>